<proteinExistence type="predicted"/>
<accession>A0AAP2G265</accession>
<feature type="transmembrane region" description="Helical" evidence="1">
    <location>
        <begin position="227"/>
        <end position="245"/>
    </location>
</feature>
<reference evidence="2 3" key="1">
    <citation type="submission" date="2021-05" db="EMBL/GenBank/DDBJ databases">
        <authorList>
            <person name="Zhang Z.D."/>
            <person name="Osman G."/>
        </authorList>
    </citation>
    <scope>NUCLEOTIDE SEQUENCE [LARGE SCALE GENOMIC DNA]</scope>
    <source>
        <strain evidence="2 3">KCTC 32217</strain>
    </source>
</reference>
<dbReference type="AlphaFoldDB" id="A0AAP2G265"/>
<evidence type="ECO:0000313" key="2">
    <source>
        <dbReference type="EMBL" id="MBS9525694.1"/>
    </source>
</evidence>
<sequence length="387" mass="44523">MRIAIILLCLIIPIRFFEVYHLLIISILSLYILFNKQFIVSDFLKIILSLIVYLWLCNFLRSLYLFSFSLRDYIEVIRFFPLTLILIAGVRFKINELATIFFIYLIIDVLVSFSQFLHLGPGSFFANIYGSAAHIERSLGLSSRAMGLSSGPGQHGSILALFYVFFLYLLIYTDVNKFRNIFSVFLALIGILLAQSQTSFIAITLGTIFIIFYSIVNGTVKERRTSLVVFILLLFGASSIFIIFLDELRYLYSLIELGLERNSYQVRVGRTTYVWSLATSTPLLLLIGYGKDFFGTLSGAMDNEYLYIFFIYGFFVGILFVLAIIIFVIKVLWQRSQYPKHYLMIVFTFLIGLVIAFPTAFFTDPRLIILMTSYFLIDEAKSIQQNV</sequence>
<evidence type="ECO:0008006" key="4">
    <source>
        <dbReference type="Google" id="ProtNLM"/>
    </source>
</evidence>
<feature type="transmembrane region" description="Helical" evidence="1">
    <location>
        <begin position="97"/>
        <end position="117"/>
    </location>
</feature>
<name>A0AAP2G265_9BACT</name>
<gene>
    <name evidence="2" type="ORF">KI659_16870</name>
</gene>
<feature type="transmembrane region" description="Helical" evidence="1">
    <location>
        <begin position="178"/>
        <end position="194"/>
    </location>
</feature>
<keyword evidence="1" id="KW-0812">Transmembrane</keyword>
<feature type="transmembrane region" description="Helical" evidence="1">
    <location>
        <begin position="73"/>
        <end position="90"/>
    </location>
</feature>
<feature type="transmembrane region" description="Helical" evidence="1">
    <location>
        <begin position="153"/>
        <end position="171"/>
    </location>
</feature>
<evidence type="ECO:0000256" key="1">
    <source>
        <dbReference type="SAM" id="Phobius"/>
    </source>
</evidence>
<keyword evidence="3" id="KW-1185">Reference proteome</keyword>
<feature type="transmembrane region" description="Helical" evidence="1">
    <location>
        <begin position="200"/>
        <end position="220"/>
    </location>
</feature>
<protein>
    <recommendedName>
        <fullName evidence="4">O-antigen ligase domain-containing protein</fullName>
    </recommendedName>
</protein>
<dbReference type="Proteomes" id="UP001319104">
    <property type="component" value="Unassembled WGS sequence"/>
</dbReference>
<organism evidence="2 3">
    <name type="scientific">Litoribacter ruber</name>
    <dbReference type="NCBI Taxonomy" id="702568"/>
    <lineage>
        <taxon>Bacteria</taxon>
        <taxon>Pseudomonadati</taxon>
        <taxon>Bacteroidota</taxon>
        <taxon>Cytophagia</taxon>
        <taxon>Cytophagales</taxon>
        <taxon>Cyclobacteriaceae</taxon>
        <taxon>Litoribacter</taxon>
    </lineage>
</organism>
<feature type="transmembrane region" description="Helical" evidence="1">
    <location>
        <begin position="306"/>
        <end position="329"/>
    </location>
</feature>
<keyword evidence="1" id="KW-0472">Membrane</keyword>
<feature type="transmembrane region" description="Helical" evidence="1">
    <location>
        <begin position="12"/>
        <end position="34"/>
    </location>
</feature>
<feature type="transmembrane region" description="Helical" evidence="1">
    <location>
        <begin position="46"/>
        <end position="67"/>
    </location>
</feature>
<feature type="transmembrane region" description="Helical" evidence="1">
    <location>
        <begin position="341"/>
        <end position="362"/>
    </location>
</feature>
<comment type="caution">
    <text evidence="2">The sequence shown here is derived from an EMBL/GenBank/DDBJ whole genome shotgun (WGS) entry which is preliminary data.</text>
</comment>
<dbReference type="EMBL" id="JAHCMY010000017">
    <property type="protein sequence ID" value="MBS9525694.1"/>
    <property type="molecule type" value="Genomic_DNA"/>
</dbReference>
<keyword evidence="1" id="KW-1133">Transmembrane helix</keyword>
<evidence type="ECO:0000313" key="3">
    <source>
        <dbReference type="Proteomes" id="UP001319104"/>
    </source>
</evidence>